<dbReference type="InterPro" id="IPR005748">
    <property type="entry name" value="DNA_mismatch_repair_MutS"/>
</dbReference>
<dbReference type="InterPro" id="IPR036678">
    <property type="entry name" value="MutS_con_dom_sf"/>
</dbReference>
<evidence type="ECO:0000259" key="11">
    <source>
        <dbReference type="PROSITE" id="PS00486"/>
    </source>
</evidence>
<dbReference type="HAMAP" id="MF_00096">
    <property type="entry name" value="MutS"/>
    <property type="match status" value="1"/>
</dbReference>
<dbReference type="SUPFAM" id="SSF55271">
    <property type="entry name" value="DNA repair protein MutS, domain I"/>
    <property type="match status" value="1"/>
</dbReference>
<keyword evidence="6 8" id="KW-0238">DNA-binding</keyword>
<dbReference type="Pfam" id="PF05188">
    <property type="entry name" value="MutS_II"/>
    <property type="match status" value="1"/>
</dbReference>
<dbReference type="NCBIfam" id="TIGR01070">
    <property type="entry name" value="mutS1"/>
    <property type="match status" value="1"/>
</dbReference>
<name>A0A0R1XZS4_9LACO</name>
<gene>
    <name evidence="8" type="primary">mutS</name>
    <name evidence="12" type="ORF">FC83_GL000348</name>
</gene>
<feature type="domain" description="DNA mismatch repair proteins mutS family" evidence="11">
    <location>
        <begin position="682"/>
        <end position="698"/>
    </location>
</feature>
<evidence type="ECO:0000256" key="9">
    <source>
        <dbReference type="RuleBase" id="RU003756"/>
    </source>
</evidence>
<dbReference type="PROSITE" id="PS00486">
    <property type="entry name" value="DNA_MISMATCH_REPAIR_2"/>
    <property type="match status" value="1"/>
</dbReference>
<dbReference type="GO" id="GO:0005829">
    <property type="term" value="C:cytosol"/>
    <property type="evidence" value="ECO:0007669"/>
    <property type="project" value="TreeGrafter"/>
</dbReference>
<keyword evidence="7 8" id="KW-0234">DNA repair</keyword>
<comment type="similarity">
    <text evidence="1 8 9">Belongs to the DNA mismatch repair MutS family.</text>
</comment>
<dbReference type="GO" id="GO:0140664">
    <property type="term" value="F:ATP-dependent DNA damage sensor activity"/>
    <property type="evidence" value="ECO:0007669"/>
    <property type="project" value="InterPro"/>
</dbReference>
<evidence type="ECO:0000256" key="8">
    <source>
        <dbReference type="HAMAP-Rule" id="MF_00096"/>
    </source>
</evidence>
<dbReference type="FunFam" id="3.40.50.300:FF:000896">
    <property type="entry name" value="DNA mismatch repair protein MutS"/>
    <property type="match status" value="1"/>
</dbReference>
<dbReference type="InterPro" id="IPR007861">
    <property type="entry name" value="DNA_mismatch_repair_MutS_clamp"/>
</dbReference>
<dbReference type="Pfam" id="PF05192">
    <property type="entry name" value="MutS_III"/>
    <property type="match status" value="1"/>
</dbReference>
<dbReference type="PIRSF" id="PIRSF037677">
    <property type="entry name" value="DNA_mis_repair_Msh6"/>
    <property type="match status" value="1"/>
</dbReference>
<dbReference type="Gene3D" id="3.30.420.110">
    <property type="entry name" value="MutS, connector domain"/>
    <property type="match status" value="1"/>
</dbReference>
<dbReference type="Gene3D" id="3.40.50.300">
    <property type="entry name" value="P-loop containing nucleotide triphosphate hydrolases"/>
    <property type="match status" value="1"/>
</dbReference>
<dbReference type="InterPro" id="IPR007860">
    <property type="entry name" value="DNA_mmatch_repair_MutS_con_dom"/>
</dbReference>
<evidence type="ECO:0000256" key="3">
    <source>
        <dbReference type="ARBA" id="ARBA00022741"/>
    </source>
</evidence>
<dbReference type="InterPro" id="IPR007695">
    <property type="entry name" value="DNA_mismatch_repair_MutS-lik_N"/>
</dbReference>
<dbReference type="Proteomes" id="UP000051236">
    <property type="component" value="Unassembled WGS sequence"/>
</dbReference>
<dbReference type="InterPro" id="IPR045076">
    <property type="entry name" value="MutS"/>
</dbReference>
<dbReference type="Pfam" id="PF05190">
    <property type="entry name" value="MutS_IV"/>
    <property type="match status" value="1"/>
</dbReference>
<dbReference type="GO" id="GO:0005524">
    <property type="term" value="F:ATP binding"/>
    <property type="evidence" value="ECO:0007669"/>
    <property type="project" value="UniProtKB-UniRule"/>
</dbReference>
<evidence type="ECO:0000256" key="7">
    <source>
        <dbReference type="ARBA" id="ARBA00023204"/>
    </source>
</evidence>
<proteinExistence type="inferred from homology"/>
<dbReference type="InterPro" id="IPR017261">
    <property type="entry name" value="DNA_mismatch_repair_MutS/MSH"/>
</dbReference>
<dbReference type="InterPro" id="IPR036187">
    <property type="entry name" value="DNA_mismatch_repair_MutS_sf"/>
</dbReference>
<evidence type="ECO:0000256" key="5">
    <source>
        <dbReference type="ARBA" id="ARBA00022840"/>
    </source>
</evidence>
<keyword evidence="13" id="KW-1185">Reference proteome</keyword>
<dbReference type="FunFam" id="3.40.1170.10:FF:000001">
    <property type="entry name" value="DNA mismatch repair protein MutS"/>
    <property type="match status" value="1"/>
</dbReference>
<dbReference type="PANTHER" id="PTHR11361:SF34">
    <property type="entry name" value="DNA MISMATCH REPAIR PROTEIN MSH1, MITOCHONDRIAL"/>
    <property type="match status" value="1"/>
</dbReference>
<dbReference type="InterPro" id="IPR000432">
    <property type="entry name" value="DNA_mismatch_repair_MutS_C"/>
</dbReference>
<evidence type="ECO:0000256" key="4">
    <source>
        <dbReference type="ARBA" id="ARBA00022763"/>
    </source>
</evidence>
<dbReference type="SUPFAM" id="SSF48334">
    <property type="entry name" value="DNA repair protein MutS, domain III"/>
    <property type="match status" value="1"/>
</dbReference>
<comment type="function">
    <text evidence="8">This protein is involved in the repair of mismatches in DNA. It is possible that it carries out the mismatch recognition step. This protein has a weak ATPase activity.</text>
</comment>
<dbReference type="NCBIfam" id="NF003810">
    <property type="entry name" value="PRK05399.1"/>
    <property type="match status" value="1"/>
</dbReference>
<keyword evidence="5 8" id="KW-0067">ATP-binding</keyword>
<dbReference type="Pfam" id="PF01624">
    <property type="entry name" value="MutS_I"/>
    <property type="match status" value="1"/>
</dbReference>
<dbReference type="eggNOG" id="COG0249">
    <property type="taxonomic scope" value="Bacteria"/>
</dbReference>
<dbReference type="PANTHER" id="PTHR11361">
    <property type="entry name" value="DNA MISMATCH REPAIR PROTEIN MUTS FAMILY MEMBER"/>
    <property type="match status" value="1"/>
</dbReference>
<dbReference type="InterPro" id="IPR016151">
    <property type="entry name" value="DNA_mismatch_repair_MutS_N"/>
</dbReference>
<dbReference type="Gene3D" id="3.40.1170.10">
    <property type="entry name" value="DNA repair protein MutS, domain I"/>
    <property type="match status" value="1"/>
</dbReference>
<protein>
    <recommendedName>
        <fullName evidence="2 8">DNA mismatch repair protein MutS</fullName>
    </recommendedName>
</protein>
<evidence type="ECO:0000313" key="13">
    <source>
        <dbReference type="Proteomes" id="UP000051236"/>
    </source>
</evidence>
<keyword evidence="4 8" id="KW-0227">DNA damage</keyword>
<dbReference type="RefSeq" id="WP_057002802.1">
    <property type="nucleotide sequence ID" value="NZ_AZGA01000070.1"/>
</dbReference>
<dbReference type="Pfam" id="PF00488">
    <property type="entry name" value="MutS_V"/>
    <property type="match status" value="1"/>
</dbReference>
<feature type="binding site" evidence="8">
    <location>
        <begin position="608"/>
        <end position="615"/>
    </location>
    <ligand>
        <name>ATP</name>
        <dbReference type="ChEBI" id="CHEBI:30616"/>
    </ligand>
</feature>
<feature type="compositionally biased region" description="Low complexity" evidence="10">
    <location>
        <begin position="799"/>
        <end position="824"/>
    </location>
</feature>
<evidence type="ECO:0000256" key="1">
    <source>
        <dbReference type="ARBA" id="ARBA00006271"/>
    </source>
</evidence>
<dbReference type="GO" id="GO:0006298">
    <property type="term" value="P:mismatch repair"/>
    <property type="evidence" value="ECO:0007669"/>
    <property type="project" value="UniProtKB-UniRule"/>
</dbReference>
<dbReference type="GO" id="GO:0003684">
    <property type="term" value="F:damaged DNA binding"/>
    <property type="evidence" value="ECO:0007669"/>
    <property type="project" value="UniProtKB-UniRule"/>
</dbReference>
<dbReference type="SUPFAM" id="SSF53150">
    <property type="entry name" value="DNA repair protein MutS, domain II"/>
    <property type="match status" value="1"/>
</dbReference>
<dbReference type="SUPFAM" id="SSF52540">
    <property type="entry name" value="P-loop containing nucleoside triphosphate hydrolases"/>
    <property type="match status" value="1"/>
</dbReference>
<reference evidence="12 13" key="1">
    <citation type="journal article" date="2015" name="Genome Announc.">
        <title>Expanding the biotechnology potential of lactobacilli through comparative genomics of 213 strains and associated genera.</title>
        <authorList>
            <person name="Sun Z."/>
            <person name="Harris H.M."/>
            <person name="McCann A."/>
            <person name="Guo C."/>
            <person name="Argimon S."/>
            <person name="Zhang W."/>
            <person name="Yang X."/>
            <person name="Jeffery I.B."/>
            <person name="Cooney J.C."/>
            <person name="Kagawa T.F."/>
            <person name="Liu W."/>
            <person name="Song Y."/>
            <person name="Salvetti E."/>
            <person name="Wrobel A."/>
            <person name="Rasinkangas P."/>
            <person name="Parkhill J."/>
            <person name="Rea M.C."/>
            <person name="O'Sullivan O."/>
            <person name="Ritari J."/>
            <person name="Douillard F.P."/>
            <person name="Paul Ross R."/>
            <person name="Yang R."/>
            <person name="Briner A.E."/>
            <person name="Felis G.E."/>
            <person name="de Vos W.M."/>
            <person name="Barrangou R."/>
            <person name="Klaenhammer T.R."/>
            <person name="Caufield P.W."/>
            <person name="Cui Y."/>
            <person name="Zhang H."/>
            <person name="O'Toole P.W."/>
        </authorList>
    </citation>
    <scope>NUCLEOTIDE SEQUENCE [LARGE SCALE GENOMIC DNA]</scope>
    <source>
        <strain evidence="12 13">DSM 18527</strain>
    </source>
</reference>
<comment type="caution">
    <text evidence="12">The sequence shown here is derived from an EMBL/GenBank/DDBJ whole genome shotgun (WGS) entry which is preliminary data.</text>
</comment>
<dbReference type="FunFam" id="1.10.1420.10:FF:000007">
    <property type="entry name" value="DNA mismatch repair protein MutS"/>
    <property type="match status" value="1"/>
</dbReference>
<dbReference type="STRING" id="1423734.FC83_GL000348"/>
<dbReference type="CDD" id="cd03284">
    <property type="entry name" value="ABC_MutS1"/>
    <property type="match status" value="1"/>
</dbReference>
<evidence type="ECO:0000313" key="12">
    <source>
        <dbReference type="EMBL" id="KRM32483.1"/>
    </source>
</evidence>
<evidence type="ECO:0000256" key="2">
    <source>
        <dbReference type="ARBA" id="ARBA00021982"/>
    </source>
</evidence>
<evidence type="ECO:0000256" key="6">
    <source>
        <dbReference type="ARBA" id="ARBA00023125"/>
    </source>
</evidence>
<dbReference type="SMART" id="SM00533">
    <property type="entry name" value="MUTSd"/>
    <property type="match status" value="1"/>
</dbReference>
<dbReference type="InterPro" id="IPR007696">
    <property type="entry name" value="DNA_mismatch_repair_MutS_core"/>
</dbReference>
<dbReference type="PATRIC" id="fig|1423734.3.peg.348"/>
<organism evidence="12 13">
    <name type="scientific">Agrilactobacillus composti DSM 18527 = JCM 14202</name>
    <dbReference type="NCBI Taxonomy" id="1423734"/>
    <lineage>
        <taxon>Bacteria</taxon>
        <taxon>Bacillati</taxon>
        <taxon>Bacillota</taxon>
        <taxon>Bacilli</taxon>
        <taxon>Lactobacillales</taxon>
        <taxon>Lactobacillaceae</taxon>
        <taxon>Agrilactobacillus</taxon>
    </lineage>
</organism>
<feature type="region of interest" description="Disordered" evidence="10">
    <location>
        <begin position="795"/>
        <end position="824"/>
    </location>
</feature>
<dbReference type="EMBL" id="AZGA01000070">
    <property type="protein sequence ID" value="KRM32483.1"/>
    <property type="molecule type" value="Genomic_DNA"/>
</dbReference>
<keyword evidence="3 8" id="KW-0547">Nucleotide-binding</keyword>
<evidence type="ECO:0000256" key="10">
    <source>
        <dbReference type="SAM" id="MobiDB-lite"/>
    </source>
</evidence>
<dbReference type="SMART" id="SM00534">
    <property type="entry name" value="MUTSac"/>
    <property type="match status" value="1"/>
</dbReference>
<sequence length="884" mass="98415">MPQKTQDTPMMQQYQAIKDQYKDAFLFYRIGDFYELFYDDAIKGSQLLELTLTARNKSATDPIPMCGVPHHAAQNYVDILVDKGYKVAICEQMEDPRKAVGMVKRAVIQLVTPGTVVQEKPGQAKDSNFLTAVYAQDGQFGFAYTDLATGEIFVSKLGAISSVINELLSLRTKEVVIPTDLSAAFKTELNKLDILVSTQADAPATSEVSFVSQGIQTPVELAVLKTLVLYLVSTQKRALAHLQVAVEYEPSQFLRMDHQVKEALELSRSLRTGERHGTLLWLLDRTKTAMGGRLLKQWLDRPLLDRTKIEQRQARVGAFSAHFFERSTLQDALTKVYDLERLAGRVAFGSVNGRDLLQLKGSLAQVPLIKDILQQMQDPTLTDFQNQLDEVPEVYDLIDRAIQADPPISVTEGGIIQDNYNQTLDDYRNAMNNSKQWIAQLESQERQVTGIHNLRIGFNKVFGYYIEVTKGNVKQVPAGRYERKQTLTNAERYITPELKEKERLILEAQEKSTALEYDLFTEIREQIKKQIQRLQHLAAVISEIDVLQGFSVVAEQQHYVKPTFTSHKKGVHIENGRHPVVEKVLGAQQYIANGVTMDQHTDILLITGPNMSGKSTYMRQMALTVIMAQLGSFVPADKCELPIFDQIFTRIGAADDLISGKSTFMVEMIEANNALAHASSQSLILFDELGRGTATYDGMALAQAIIEYIHEHIHAKTLFSTHYHELTGLSDTLVKLANVHVGATEENGKLIFMHKVLPGPADKSYGIHVAQLAGLPHSLLQRADHILGDLEAQGAKTVPQQAEQPTAPEAAAKPATKAPATPDAAPDLVAETQLSLFPEPKAAPVDAKAQQVINALKKLDLMDQTPMDAMNNIYHWQKLLKKKG</sequence>
<dbReference type="InterPro" id="IPR027417">
    <property type="entry name" value="P-loop_NTPase"/>
</dbReference>
<dbReference type="Gene3D" id="1.10.1420.10">
    <property type="match status" value="2"/>
</dbReference>
<dbReference type="GO" id="GO:0030983">
    <property type="term" value="F:mismatched DNA binding"/>
    <property type="evidence" value="ECO:0007669"/>
    <property type="project" value="InterPro"/>
</dbReference>
<accession>A0A0R1XZS4</accession>
<dbReference type="AlphaFoldDB" id="A0A0R1XZS4"/>